<evidence type="ECO:0000313" key="8">
    <source>
        <dbReference type="Proteomes" id="UP001345219"/>
    </source>
</evidence>
<evidence type="ECO:0000256" key="1">
    <source>
        <dbReference type="ARBA" id="ARBA00006432"/>
    </source>
</evidence>
<dbReference type="PANTHER" id="PTHR24096">
    <property type="entry name" value="LONG-CHAIN-FATTY-ACID--COA LIGASE"/>
    <property type="match status" value="1"/>
</dbReference>
<keyword evidence="3" id="KW-0436">Ligase</keyword>
<accession>A0AAN7KWL1</accession>
<dbReference type="Gene3D" id="3.30.300.30">
    <property type="match status" value="1"/>
</dbReference>
<name>A0AAN7KWL1_9MYRT</name>
<dbReference type="SUPFAM" id="SSF56801">
    <property type="entry name" value="Acetyl-CoA synthetase-like"/>
    <property type="match status" value="1"/>
</dbReference>
<comment type="catalytic activity">
    <reaction evidence="4">
        <text>(E)-4-coumarate + ATP + CoA = (E)-4-coumaroyl-CoA + AMP + diphosphate</text>
        <dbReference type="Rhea" id="RHEA:19641"/>
        <dbReference type="ChEBI" id="CHEBI:12876"/>
        <dbReference type="ChEBI" id="CHEBI:30616"/>
        <dbReference type="ChEBI" id="CHEBI:33019"/>
        <dbReference type="ChEBI" id="CHEBI:57287"/>
        <dbReference type="ChEBI" id="CHEBI:85008"/>
        <dbReference type="ChEBI" id="CHEBI:456215"/>
        <dbReference type="EC" id="6.2.1.12"/>
    </reaction>
    <physiologicalReaction direction="left-to-right" evidence="4">
        <dbReference type="Rhea" id="RHEA:19642"/>
    </physiologicalReaction>
</comment>
<feature type="chain" id="PRO_5042903124" description="4-coumarate--CoA ligase" evidence="5">
    <location>
        <begin position="26"/>
        <end position="195"/>
    </location>
</feature>
<dbReference type="GO" id="GO:0005777">
    <property type="term" value="C:peroxisome"/>
    <property type="evidence" value="ECO:0007669"/>
    <property type="project" value="TreeGrafter"/>
</dbReference>
<evidence type="ECO:0000259" key="6">
    <source>
        <dbReference type="Pfam" id="PF13193"/>
    </source>
</evidence>
<evidence type="ECO:0000256" key="5">
    <source>
        <dbReference type="SAM" id="SignalP"/>
    </source>
</evidence>
<organism evidence="7 8">
    <name type="scientific">Trapa incisa</name>
    <dbReference type="NCBI Taxonomy" id="236973"/>
    <lineage>
        <taxon>Eukaryota</taxon>
        <taxon>Viridiplantae</taxon>
        <taxon>Streptophyta</taxon>
        <taxon>Embryophyta</taxon>
        <taxon>Tracheophyta</taxon>
        <taxon>Spermatophyta</taxon>
        <taxon>Magnoliopsida</taxon>
        <taxon>eudicotyledons</taxon>
        <taxon>Gunneridae</taxon>
        <taxon>Pentapetalae</taxon>
        <taxon>rosids</taxon>
        <taxon>malvids</taxon>
        <taxon>Myrtales</taxon>
        <taxon>Lythraceae</taxon>
        <taxon>Trapa</taxon>
    </lineage>
</organism>
<proteinExistence type="inferred from homology"/>
<evidence type="ECO:0000256" key="2">
    <source>
        <dbReference type="ARBA" id="ARBA00012959"/>
    </source>
</evidence>
<keyword evidence="5" id="KW-0732">Signal</keyword>
<dbReference type="AlphaFoldDB" id="A0AAN7KWL1"/>
<evidence type="ECO:0000256" key="3">
    <source>
        <dbReference type="ARBA" id="ARBA00022598"/>
    </source>
</evidence>
<dbReference type="EMBL" id="JAXIOK010000005">
    <property type="protein sequence ID" value="KAK4771235.1"/>
    <property type="molecule type" value="Genomic_DNA"/>
</dbReference>
<evidence type="ECO:0000256" key="4">
    <source>
        <dbReference type="ARBA" id="ARBA00034252"/>
    </source>
</evidence>
<dbReference type="GO" id="GO:0006744">
    <property type="term" value="P:ubiquinone biosynthetic process"/>
    <property type="evidence" value="ECO:0007669"/>
    <property type="project" value="TreeGrafter"/>
</dbReference>
<feature type="signal peptide" evidence="5">
    <location>
        <begin position="1"/>
        <end position="25"/>
    </location>
</feature>
<comment type="caution">
    <text evidence="7">The sequence shown here is derived from an EMBL/GenBank/DDBJ whole genome shotgun (WGS) entry which is preliminary data.</text>
</comment>
<dbReference type="GO" id="GO:0016207">
    <property type="term" value="F:4-coumarate-CoA ligase activity"/>
    <property type="evidence" value="ECO:0007669"/>
    <property type="project" value="UniProtKB-EC"/>
</dbReference>
<dbReference type="EC" id="6.2.1.12" evidence="2"/>
<dbReference type="Pfam" id="PF13193">
    <property type="entry name" value="AMP-binding_C"/>
    <property type="match status" value="1"/>
</dbReference>
<dbReference type="InterPro" id="IPR025110">
    <property type="entry name" value="AMP-bd_C"/>
</dbReference>
<reference evidence="7 8" key="1">
    <citation type="journal article" date="2023" name="Hortic Res">
        <title>Pangenome of water caltrop reveals structural variations and asymmetric subgenome divergence after allopolyploidization.</title>
        <authorList>
            <person name="Zhang X."/>
            <person name="Chen Y."/>
            <person name="Wang L."/>
            <person name="Yuan Y."/>
            <person name="Fang M."/>
            <person name="Shi L."/>
            <person name="Lu R."/>
            <person name="Comes H.P."/>
            <person name="Ma Y."/>
            <person name="Chen Y."/>
            <person name="Huang G."/>
            <person name="Zhou Y."/>
            <person name="Zheng Z."/>
            <person name="Qiu Y."/>
        </authorList>
    </citation>
    <scope>NUCLEOTIDE SEQUENCE [LARGE SCALE GENOMIC DNA]</scope>
    <source>
        <tissue evidence="7">Roots</tissue>
    </source>
</reference>
<evidence type="ECO:0000313" key="7">
    <source>
        <dbReference type="EMBL" id="KAK4771235.1"/>
    </source>
</evidence>
<protein>
    <recommendedName>
        <fullName evidence="2">4-coumarate--CoA ligase</fullName>
        <ecNumber evidence="2">6.2.1.12</ecNumber>
    </recommendedName>
</protein>
<dbReference type="PANTHER" id="PTHR24096:SF149">
    <property type="entry name" value="AMP-BINDING DOMAIN-CONTAINING PROTEIN-RELATED"/>
    <property type="match status" value="1"/>
</dbReference>
<gene>
    <name evidence="7" type="ORF">SAY87_031767</name>
</gene>
<keyword evidence="8" id="KW-1185">Reference proteome</keyword>
<feature type="domain" description="AMP-binding enzyme C-terminal" evidence="6">
    <location>
        <begin position="64"/>
        <end position="116"/>
    </location>
</feature>
<dbReference type="InterPro" id="IPR045851">
    <property type="entry name" value="AMP-bd_C_sf"/>
</dbReference>
<comment type="similarity">
    <text evidence="1">Belongs to the ATP-dependent AMP-binding enzyme family.</text>
</comment>
<sequence length="195" mass="21416">MTRHHWAALSLSLLLLLHLLTLAHGECTCDEESLDRDKTAALSCHMGVILFHTWWNIQIAPADLEAVLISHTDITDVAVAGAAVNEEYGEIPAAFVVGRNGSTVSEEGLIDLVAKQPITDSTAPPLLTTTEAENYSLHHPGHRHDESYSCIRIKEKQQLYGMEKYSKKTLPMAFTLSSRPHGMQCRADPTACSAQ</sequence>
<dbReference type="Proteomes" id="UP001345219">
    <property type="component" value="Chromosome 24"/>
</dbReference>